<protein>
    <submittedName>
        <fullName evidence="1">Uncharacterized protein</fullName>
    </submittedName>
</protein>
<evidence type="ECO:0000313" key="2">
    <source>
        <dbReference type="Proteomes" id="UP001175226"/>
    </source>
</evidence>
<comment type="caution">
    <text evidence="1">The sequence shown here is derived from an EMBL/GenBank/DDBJ whole genome shotgun (WGS) entry which is preliminary data.</text>
</comment>
<sequence length="214" mass="23823">MLTFFQDICGRCEHGIHAHADYVSTVVNHYPPNQCAAYAQKTRLMQFCTCGARFCEHTATYNPYQVPEPWTVLDYFNADSDGPPPSATSSYYNDANSPFSPNITPSSVYSTTMFSGDTTDIPFTPVYMPSPFPNVNPSYPYGDTVIFTPTPQSFVQLAIPQIEARSHSEVENSYGVQYQDGNFSVNVQDSSARFHQDYPYSVAHGTDAWAGQLD</sequence>
<evidence type="ECO:0000313" key="1">
    <source>
        <dbReference type="EMBL" id="KAK0445552.1"/>
    </source>
</evidence>
<proteinExistence type="predicted"/>
<accession>A0AA39JML9</accession>
<dbReference type="Proteomes" id="UP001175226">
    <property type="component" value="Unassembled WGS sequence"/>
</dbReference>
<organism evidence="1 2">
    <name type="scientific">Armillaria borealis</name>
    <dbReference type="NCBI Taxonomy" id="47425"/>
    <lineage>
        <taxon>Eukaryota</taxon>
        <taxon>Fungi</taxon>
        <taxon>Dikarya</taxon>
        <taxon>Basidiomycota</taxon>
        <taxon>Agaricomycotina</taxon>
        <taxon>Agaricomycetes</taxon>
        <taxon>Agaricomycetidae</taxon>
        <taxon>Agaricales</taxon>
        <taxon>Marasmiineae</taxon>
        <taxon>Physalacriaceae</taxon>
        <taxon>Armillaria</taxon>
    </lineage>
</organism>
<gene>
    <name evidence="1" type="ORF">EV421DRAFT_330160</name>
</gene>
<dbReference type="EMBL" id="JAUEPT010000016">
    <property type="protein sequence ID" value="KAK0445552.1"/>
    <property type="molecule type" value="Genomic_DNA"/>
</dbReference>
<name>A0AA39JML9_9AGAR</name>
<reference evidence="1" key="1">
    <citation type="submission" date="2023-06" db="EMBL/GenBank/DDBJ databases">
        <authorList>
            <consortium name="Lawrence Berkeley National Laboratory"/>
            <person name="Ahrendt S."/>
            <person name="Sahu N."/>
            <person name="Indic B."/>
            <person name="Wong-Bajracharya J."/>
            <person name="Merenyi Z."/>
            <person name="Ke H.-M."/>
            <person name="Monk M."/>
            <person name="Kocsube S."/>
            <person name="Drula E."/>
            <person name="Lipzen A."/>
            <person name="Balint B."/>
            <person name="Henrissat B."/>
            <person name="Andreopoulos B."/>
            <person name="Martin F.M."/>
            <person name="Harder C.B."/>
            <person name="Rigling D."/>
            <person name="Ford K.L."/>
            <person name="Foster G.D."/>
            <person name="Pangilinan J."/>
            <person name="Papanicolaou A."/>
            <person name="Barry K."/>
            <person name="LaButti K."/>
            <person name="Viragh M."/>
            <person name="Koriabine M."/>
            <person name="Yan M."/>
            <person name="Riley R."/>
            <person name="Champramary S."/>
            <person name="Plett K.L."/>
            <person name="Tsai I.J."/>
            <person name="Slot J."/>
            <person name="Sipos G."/>
            <person name="Plett J."/>
            <person name="Nagy L.G."/>
            <person name="Grigoriev I.V."/>
        </authorList>
    </citation>
    <scope>NUCLEOTIDE SEQUENCE</scope>
    <source>
        <strain evidence="1">FPL87.14</strain>
    </source>
</reference>
<keyword evidence="2" id="KW-1185">Reference proteome</keyword>
<dbReference type="AlphaFoldDB" id="A0AA39JML9"/>